<dbReference type="InterPro" id="IPR036859">
    <property type="entry name" value="CAP-Gly_dom_sf"/>
</dbReference>
<evidence type="ECO:0000259" key="2">
    <source>
        <dbReference type="PROSITE" id="PS50245"/>
    </source>
</evidence>
<accession>A0ABQ7I2I0</accession>
<dbReference type="Gene3D" id="2.30.30.190">
    <property type="entry name" value="CAP Gly-rich-like domain"/>
    <property type="match status" value="1"/>
</dbReference>
<name>A0ABQ7I2I0_9MICR</name>
<reference evidence="3 4" key="1">
    <citation type="submission" date="2019-01" db="EMBL/GenBank/DDBJ databases">
        <title>Genomes sequencing and comparative genomics of infectious freshwater microsporidia, Cucumispora dikerogammari and Thelohania contejeani.</title>
        <authorList>
            <person name="Cormier A."/>
            <person name="Giraud I."/>
            <person name="Wattier R."/>
            <person name="Teixeira M."/>
            <person name="Grandjean F."/>
            <person name="Rigaud T."/>
            <person name="Cordaux R."/>
        </authorList>
    </citation>
    <scope>NUCLEOTIDE SEQUENCE [LARGE SCALE GENOMIC DNA]</scope>
    <source>
        <strain evidence="3">T1</strain>
        <tissue evidence="3">Spores</tissue>
    </source>
</reference>
<evidence type="ECO:0000313" key="4">
    <source>
        <dbReference type="Proteomes" id="UP001516464"/>
    </source>
</evidence>
<sequence length="225" mass="25896">MVFKLNEKVVFKDKGAGIIKYIGPIEGKKGIFMGIDMEKPLGKNNGCIGDKEYFQCSGDNHGVFIKYERALQLFNLEKEEKEDDIDLLVKKYQMPSLNRNGRRNDNTKNKSAINNDAKSNKKENNDKNADDISKEYLIHLESENKELKIKLLEVNKRIIDIGVQIKNIQEMLDTLVVPHPCKISNNTEERMRVLFLLEKLACPATPNYKEYLKEFDEIVSRAGIK</sequence>
<feature type="region of interest" description="Disordered" evidence="1">
    <location>
        <begin position="97"/>
        <end position="128"/>
    </location>
</feature>
<protein>
    <submittedName>
        <fullName evidence="3">CAP-Gly domain-containing linker protein 4</fullName>
    </submittedName>
</protein>
<dbReference type="SMART" id="SM01052">
    <property type="entry name" value="CAP_GLY"/>
    <property type="match status" value="1"/>
</dbReference>
<gene>
    <name evidence="3" type="primary">Clip4</name>
    <name evidence="3" type="ORF">TCON_0169</name>
</gene>
<feature type="domain" description="CAP-Gly" evidence="2">
    <location>
        <begin position="23"/>
        <end position="66"/>
    </location>
</feature>
<organism evidence="3 4">
    <name type="scientific">Astathelohania contejeani</name>
    <dbReference type="NCBI Taxonomy" id="164912"/>
    <lineage>
        <taxon>Eukaryota</taxon>
        <taxon>Fungi</taxon>
        <taxon>Fungi incertae sedis</taxon>
        <taxon>Microsporidia</taxon>
        <taxon>Astathelohaniidae</taxon>
        <taxon>Astathelohania</taxon>
    </lineage>
</organism>
<comment type="caution">
    <text evidence="3">The sequence shown here is derived from an EMBL/GenBank/DDBJ whole genome shotgun (WGS) entry which is preliminary data.</text>
</comment>
<dbReference type="Pfam" id="PF01302">
    <property type="entry name" value="CAP_GLY"/>
    <property type="match status" value="1"/>
</dbReference>
<feature type="compositionally biased region" description="Basic and acidic residues" evidence="1">
    <location>
        <begin position="118"/>
        <end position="128"/>
    </location>
</feature>
<evidence type="ECO:0000256" key="1">
    <source>
        <dbReference type="SAM" id="MobiDB-lite"/>
    </source>
</evidence>
<proteinExistence type="predicted"/>
<dbReference type="PROSITE" id="PS50245">
    <property type="entry name" value="CAP_GLY_2"/>
    <property type="match status" value="1"/>
</dbReference>
<dbReference type="PROSITE" id="PS00845">
    <property type="entry name" value="CAP_GLY_1"/>
    <property type="match status" value="1"/>
</dbReference>
<keyword evidence="4" id="KW-1185">Reference proteome</keyword>
<dbReference type="SUPFAM" id="SSF74924">
    <property type="entry name" value="Cap-Gly domain"/>
    <property type="match status" value="1"/>
</dbReference>
<evidence type="ECO:0000313" key="3">
    <source>
        <dbReference type="EMBL" id="KAF7684618.1"/>
    </source>
</evidence>
<dbReference type="EMBL" id="SBIQ01000006">
    <property type="protein sequence ID" value="KAF7684618.1"/>
    <property type="molecule type" value="Genomic_DNA"/>
</dbReference>
<dbReference type="InterPro" id="IPR000938">
    <property type="entry name" value="CAP-Gly_domain"/>
</dbReference>
<dbReference type="Proteomes" id="UP001516464">
    <property type="component" value="Unassembled WGS sequence"/>
</dbReference>